<dbReference type="SUPFAM" id="SSF56317">
    <property type="entry name" value="Carbon-nitrogen hydrolase"/>
    <property type="match status" value="1"/>
</dbReference>
<dbReference type="GO" id="GO:0016787">
    <property type="term" value="F:hydrolase activity"/>
    <property type="evidence" value="ECO:0007669"/>
    <property type="project" value="UniProtKB-KW"/>
</dbReference>
<dbReference type="Proteomes" id="UP000001068">
    <property type="component" value="Chromosome"/>
</dbReference>
<evidence type="ECO:0000313" key="3">
    <source>
        <dbReference type="Proteomes" id="UP000001068"/>
    </source>
</evidence>
<reference evidence="2 3" key="2">
    <citation type="journal article" date="2011" name="Stand. Genomic Sci.">
        <title>Complete genome sequence of Desulfurococcus mucosus type strain (O7/1).</title>
        <authorList>
            <person name="Wirth R."/>
            <person name="Chertkov O."/>
            <person name="Held B."/>
            <person name="Lapidus A."/>
            <person name="Nolan M."/>
            <person name="Lucas S."/>
            <person name="Hammon N."/>
            <person name="Deshpande S."/>
            <person name="Cheng J.F."/>
            <person name="Tapia R."/>
            <person name="Han C."/>
            <person name="Goodwin L."/>
            <person name="Pitluck S."/>
            <person name="Liolios K."/>
            <person name="Ioanna P."/>
            <person name="Ivanova N."/>
            <person name="Mavromatis K."/>
            <person name="Mikhailova N."/>
            <person name="Pati A."/>
            <person name="Chen A."/>
            <person name="Palaniappan K."/>
            <person name="Land M."/>
            <person name="Hauser L."/>
            <person name="Chang Y.J."/>
            <person name="Jeffries C.D."/>
            <person name="Bilek Y."/>
            <person name="Hader T."/>
            <person name="Rohde M."/>
            <person name="Spring S."/>
            <person name="Sikorski J."/>
            <person name="Goker M."/>
            <person name="Woyke T."/>
            <person name="Bristow J."/>
            <person name="Eisen J.A."/>
            <person name="Markowitz V."/>
            <person name="Hugenholtz P."/>
            <person name="Kyrpides N.C."/>
            <person name="Klenk H.P."/>
        </authorList>
    </citation>
    <scope>NUCLEOTIDE SEQUENCE [LARGE SCALE GENOMIC DNA]</scope>
    <source>
        <strain evidence="3">ATCC 35584 / DSM 2162 / JCM 9187 / O7/1</strain>
    </source>
</reference>
<dbReference type="InterPro" id="IPR036526">
    <property type="entry name" value="C-N_Hydrolase_sf"/>
</dbReference>
<dbReference type="AlphaFoldDB" id="E8R9K4"/>
<evidence type="ECO:0000259" key="1">
    <source>
        <dbReference type="Pfam" id="PF00795"/>
    </source>
</evidence>
<keyword evidence="2" id="KW-0378">Hydrolase</keyword>
<dbReference type="STRING" id="765177.Desmu_0876"/>
<dbReference type="OrthoDB" id="18491at2157"/>
<dbReference type="KEGG" id="dmu:Desmu_0876"/>
<reference evidence="3" key="1">
    <citation type="submission" date="2010-11" db="EMBL/GenBank/DDBJ databases">
        <title>The complete genome of Desulfurococcus mucosus DSM 2162.</title>
        <authorList>
            <consortium name="US DOE Joint Genome Institute (JGI-PGF)"/>
            <person name="Lucas S."/>
            <person name="Copeland A."/>
            <person name="Lapidus A."/>
            <person name="Bruce D."/>
            <person name="Goodwin L."/>
            <person name="Pitluck S."/>
            <person name="Kyrpides N."/>
            <person name="Mavromatis K."/>
            <person name="Pagani I."/>
            <person name="Ivanova N."/>
            <person name="Ovchinnikova G."/>
            <person name="Chertkov O."/>
            <person name="Held B."/>
            <person name="Brettin T."/>
            <person name="Detter J.C."/>
            <person name="Tapia R."/>
            <person name="Han C."/>
            <person name="Land M."/>
            <person name="Hauser L."/>
            <person name="Markowitz V."/>
            <person name="Cheng J.-F."/>
            <person name="Hugenholtz P."/>
            <person name="Woyke T."/>
            <person name="Wu D."/>
            <person name="Wirth R."/>
            <person name="Bilek Y."/>
            <person name="Hader T."/>
            <person name="Klenk H.-P."/>
            <person name="Eisen J.A."/>
        </authorList>
    </citation>
    <scope>NUCLEOTIDE SEQUENCE [LARGE SCALE GENOMIC DNA]</scope>
    <source>
        <strain evidence="3">ATCC 35584 / DSM 2162 / JCM 9187 / O7/1</strain>
    </source>
</reference>
<sequence>MSTEGFKLVELGKGVPGSRLGIAHMPVVTDAFGINLNHLRRIVFYASERNVNTLIIPYSAAFGPVIEAYSDIMEAEELRRRYAVDSEHQYLKTLRYLSANYGLNIISPALIERAGSRYYISSVFVPYGNGEEPVSQRKILVSSEEKKIGIRPGHEISVLNDYYLKYVVLVSNEIVVPELGRVGVAQGCNMVVSTISPLKPVRNYVDIVRALAQILGVWVLHVGGIFIVNDDRYVLNSLVVNPQGELVVMYSEATPGLVTVPYRDILAAEHVDHGVDAAGILGFLLRYVRKRRKAGKLF</sequence>
<organism evidence="2 3">
    <name type="scientific">Desulfurococcus mucosus (strain ATCC 35584 / DSM 2162 / JCM 9187 / O7/1)</name>
    <dbReference type="NCBI Taxonomy" id="765177"/>
    <lineage>
        <taxon>Archaea</taxon>
        <taxon>Thermoproteota</taxon>
        <taxon>Thermoprotei</taxon>
        <taxon>Desulfurococcales</taxon>
        <taxon>Desulfurococcaceae</taxon>
        <taxon>Desulfurococcus</taxon>
    </lineage>
</organism>
<dbReference type="Pfam" id="PF00795">
    <property type="entry name" value="CN_hydrolase"/>
    <property type="match status" value="1"/>
</dbReference>
<keyword evidence="3" id="KW-1185">Reference proteome</keyword>
<gene>
    <name evidence="2" type="ordered locus">Desmu_0876</name>
</gene>
<dbReference type="InterPro" id="IPR003010">
    <property type="entry name" value="C-N_Hydrolase"/>
</dbReference>
<accession>E8R9K4</accession>
<dbReference type="EMBL" id="CP002363">
    <property type="protein sequence ID" value="ADV65180.1"/>
    <property type="molecule type" value="Genomic_DNA"/>
</dbReference>
<dbReference type="Gene3D" id="3.60.110.10">
    <property type="entry name" value="Carbon-nitrogen hydrolase"/>
    <property type="match status" value="1"/>
</dbReference>
<feature type="domain" description="CN hydrolase" evidence="1">
    <location>
        <begin position="83"/>
        <end position="260"/>
    </location>
</feature>
<dbReference type="eggNOG" id="arCOG00062">
    <property type="taxonomic scope" value="Archaea"/>
</dbReference>
<dbReference type="RefSeq" id="WP_013562402.1">
    <property type="nucleotide sequence ID" value="NC_014961.1"/>
</dbReference>
<dbReference type="GeneID" id="10153573"/>
<dbReference type="HOGENOM" id="CLU_932560_0_0_2"/>
<evidence type="ECO:0000313" key="2">
    <source>
        <dbReference type="EMBL" id="ADV65180.1"/>
    </source>
</evidence>
<protein>
    <submittedName>
        <fullName evidence="2">Amidohydrolase-like protein</fullName>
    </submittedName>
</protein>
<name>E8R9K4_DESM0</name>
<proteinExistence type="predicted"/>